<name>A0A067MIZ9_BOTB1</name>
<gene>
    <name evidence="1" type="ORF">BOTBODRAFT_67821</name>
</gene>
<sequence length="223" mass="25028">MDSQSIWQRFNLSTFSVVLRAPGFGRRVIDLSYHIPPWRAYSRRTGSQSAVLTSINRKPTSALQKTWSSRAHSSSLLPSLTLSTQCPALNQPFALHALLHFHTDRDLSALFRRSGLVISPLSFRHRDLHVSALMLFPYASPALFVSAVRIDCCSKHLGYPSKRPAINGLQTHYSTSDIRNYDPVTRLQSSPASSWLTSSIHEDIMTFHAPLPFLVPFLPANFP</sequence>
<organism evidence="1 2">
    <name type="scientific">Botryobasidium botryosum (strain FD-172 SS1)</name>
    <dbReference type="NCBI Taxonomy" id="930990"/>
    <lineage>
        <taxon>Eukaryota</taxon>
        <taxon>Fungi</taxon>
        <taxon>Dikarya</taxon>
        <taxon>Basidiomycota</taxon>
        <taxon>Agaricomycotina</taxon>
        <taxon>Agaricomycetes</taxon>
        <taxon>Cantharellales</taxon>
        <taxon>Botryobasidiaceae</taxon>
        <taxon>Botryobasidium</taxon>
    </lineage>
</organism>
<reference evidence="2" key="1">
    <citation type="journal article" date="2014" name="Proc. Natl. Acad. Sci. U.S.A.">
        <title>Extensive sampling of basidiomycete genomes demonstrates inadequacy of the white-rot/brown-rot paradigm for wood decay fungi.</title>
        <authorList>
            <person name="Riley R."/>
            <person name="Salamov A.A."/>
            <person name="Brown D.W."/>
            <person name="Nagy L.G."/>
            <person name="Floudas D."/>
            <person name="Held B.W."/>
            <person name="Levasseur A."/>
            <person name="Lombard V."/>
            <person name="Morin E."/>
            <person name="Otillar R."/>
            <person name="Lindquist E.A."/>
            <person name="Sun H."/>
            <person name="LaButti K.M."/>
            <person name="Schmutz J."/>
            <person name="Jabbour D."/>
            <person name="Luo H."/>
            <person name="Baker S.E."/>
            <person name="Pisabarro A.G."/>
            <person name="Walton J.D."/>
            <person name="Blanchette R.A."/>
            <person name="Henrissat B."/>
            <person name="Martin F."/>
            <person name="Cullen D."/>
            <person name="Hibbett D.S."/>
            <person name="Grigoriev I.V."/>
        </authorList>
    </citation>
    <scope>NUCLEOTIDE SEQUENCE [LARGE SCALE GENOMIC DNA]</scope>
    <source>
        <strain evidence="2">FD-172 SS1</strain>
    </source>
</reference>
<evidence type="ECO:0000313" key="1">
    <source>
        <dbReference type="EMBL" id="KDQ11817.1"/>
    </source>
</evidence>
<accession>A0A067MIZ9</accession>
<dbReference type="HOGENOM" id="CLU_1239947_0_0_1"/>
<protein>
    <submittedName>
        <fullName evidence="1">Uncharacterized protein</fullName>
    </submittedName>
</protein>
<dbReference type="EMBL" id="KL198055">
    <property type="protein sequence ID" value="KDQ11817.1"/>
    <property type="molecule type" value="Genomic_DNA"/>
</dbReference>
<evidence type="ECO:0000313" key="2">
    <source>
        <dbReference type="Proteomes" id="UP000027195"/>
    </source>
</evidence>
<keyword evidence="2" id="KW-1185">Reference proteome</keyword>
<dbReference type="InParanoid" id="A0A067MIZ9"/>
<dbReference type="Proteomes" id="UP000027195">
    <property type="component" value="Unassembled WGS sequence"/>
</dbReference>
<dbReference type="AlphaFoldDB" id="A0A067MIZ9"/>
<proteinExistence type="predicted"/>